<dbReference type="EMBL" id="WOWK01000080">
    <property type="protein sequence ID" value="KAF0320672.1"/>
    <property type="molecule type" value="Genomic_DNA"/>
</dbReference>
<dbReference type="Proteomes" id="UP000434172">
    <property type="component" value="Unassembled WGS sequence"/>
</dbReference>
<gene>
    <name evidence="2" type="ORF">GQ607_012069</name>
</gene>
<dbReference type="AlphaFoldDB" id="A0A8H3W9K7"/>
<feature type="compositionally biased region" description="Polar residues" evidence="1">
    <location>
        <begin position="129"/>
        <end position="153"/>
    </location>
</feature>
<organism evidence="2 3">
    <name type="scientific">Colletotrichum asianum</name>
    <dbReference type="NCBI Taxonomy" id="702518"/>
    <lineage>
        <taxon>Eukaryota</taxon>
        <taxon>Fungi</taxon>
        <taxon>Dikarya</taxon>
        <taxon>Ascomycota</taxon>
        <taxon>Pezizomycotina</taxon>
        <taxon>Sordariomycetes</taxon>
        <taxon>Hypocreomycetidae</taxon>
        <taxon>Glomerellales</taxon>
        <taxon>Glomerellaceae</taxon>
        <taxon>Colletotrichum</taxon>
        <taxon>Colletotrichum gloeosporioides species complex</taxon>
    </lineage>
</organism>
<evidence type="ECO:0000256" key="1">
    <source>
        <dbReference type="SAM" id="MobiDB-lite"/>
    </source>
</evidence>
<feature type="compositionally biased region" description="Polar residues" evidence="1">
    <location>
        <begin position="80"/>
        <end position="89"/>
    </location>
</feature>
<feature type="compositionally biased region" description="Low complexity" evidence="1">
    <location>
        <begin position="179"/>
        <end position="192"/>
    </location>
</feature>
<feature type="compositionally biased region" description="Polar residues" evidence="1">
    <location>
        <begin position="97"/>
        <end position="114"/>
    </location>
</feature>
<proteinExistence type="predicted"/>
<evidence type="ECO:0000313" key="2">
    <source>
        <dbReference type="EMBL" id="KAF0320672.1"/>
    </source>
</evidence>
<dbReference type="OrthoDB" id="4588567at2759"/>
<feature type="compositionally biased region" description="Polar residues" evidence="1">
    <location>
        <begin position="370"/>
        <end position="382"/>
    </location>
</feature>
<evidence type="ECO:0000313" key="3">
    <source>
        <dbReference type="Proteomes" id="UP000434172"/>
    </source>
</evidence>
<sequence>MESPAPSHRKGHKPSSSFGSLYEVLADLDDNQLQYLIQEMNHTGHQNVPVSKAVSAFETKTPDSLSSLRRMSMMPAAQPVSASDASSQAVPGLGVQRQLSKSQRGQLRLQSAFQRSPSLRQRSRPESPATATHQPLYSSPLKTPEPQSLTQPLSPRPEQKPSPSPEPRPAQQSDKRASDFSLFDFGFSGNGSRDSVAQPKTEPEVAPEVKPVRRTDTIDFQPPQKRDTFGNQPNDPAFDFGFAGDVPSLPDEPGDRRPSYASFTTFAGGDARRPSYASDARRPSCASEVRRPSEPDVPVPVPRGRPEGLAIETGPLQPPKNRSRTKSVAYKRIPRPDFSLPDGVTVTDLLMLLELEYQSSTTQQPLLRTPSFSSIPSSNHLSPVSLPLPRPNSARRAMTQTPSWPGSRPLRRHSSRLDMMLDAERNASGAEEIGLGMLEPRPRASSSVGTRSISLGNSVATTPILSMDSFSFDKPIRADTTPPVMEGIFDVLENQ</sequence>
<accession>A0A8H3W9K7</accession>
<comment type="caution">
    <text evidence="2">The sequence shown here is derived from an EMBL/GenBank/DDBJ whole genome shotgun (WGS) entry which is preliminary data.</text>
</comment>
<reference evidence="2 3" key="1">
    <citation type="submission" date="2019-12" db="EMBL/GenBank/DDBJ databases">
        <title>A genome sequence resource for the geographically widespread anthracnose pathogen Colletotrichum asianum.</title>
        <authorList>
            <person name="Meng Y."/>
        </authorList>
    </citation>
    <scope>NUCLEOTIDE SEQUENCE [LARGE SCALE GENOMIC DNA]</scope>
    <source>
        <strain evidence="2 3">ICMP 18580</strain>
    </source>
</reference>
<keyword evidence="3" id="KW-1185">Reference proteome</keyword>
<feature type="region of interest" description="Disordered" evidence="1">
    <location>
        <begin position="74"/>
        <end position="327"/>
    </location>
</feature>
<name>A0A8H3W9K7_9PEZI</name>
<protein>
    <submittedName>
        <fullName evidence="2">Uncharacterized protein</fullName>
    </submittedName>
</protein>
<feature type="region of interest" description="Disordered" evidence="1">
    <location>
        <begin position="370"/>
        <end position="411"/>
    </location>
</feature>